<evidence type="ECO:0000256" key="1">
    <source>
        <dbReference type="ARBA" id="ARBA00022679"/>
    </source>
</evidence>
<feature type="active site" evidence="2">
    <location>
        <position position="62"/>
    </location>
</feature>
<dbReference type="InterPro" id="IPR018520">
    <property type="entry name" value="UPP_synth-like_CS"/>
</dbReference>
<dbReference type="AlphaFoldDB" id="A0ABD4EHI6"/>
<evidence type="ECO:0000313" key="3">
    <source>
        <dbReference type="EMBL" id="KXA39734.1"/>
    </source>
</evidence>
<evidence type="ECO:0000256" key="2">
    <source>
        <dbReference type="HAMAP-Rule" id="MF_01139"/>
    </source>
</evidence>
<dbReference type="NCBIfam" id="TIGR00055">
    <property type="entry name" value="uppS"/>
    <property type="match status" value="1"/>
</dbReference>
<feature type="active site" description="Proton acceptor" evidence="2">
    <location>
        <position position="110"/>
    </location>
</feature>
<gene>
    <name evidence="3" type="ORF">HMPREF3225_00634</name>
</gene>
<comment type="subunit">
    <text evidence="2">Homodimer.</text>
</comment>
<feature type="binding site" evidence="2">
    <location>
        <position position="75"/>
    </location>
    <ligand>
        <name>substrate</name>
    </ligand>
</feature>
<comment type="similarity">
    <text evidence="2">Belongs to the UPP synthase family.</text>
</comment>
<sequence>MNEYDKMIDDFLYNDIYNTTEMIRLGGKTMFKKLINRNKIEITDDIDLDMRNIPEHVAIIMDGNGRWAKKRKMPRIKGHYEGMQTIKKITREANNLGIKYLTLYAFSTENWSRPESEVNYIMSLPVNFLKTFLPELIEKNVKVETIGFMEGLPESTIKAINEAKIKTEHNTGLRLIFAINYGGRAEIVHSVKAIYKELQAQGLDEESINENMISSHLMTKSYPEPELLIRTSGEQRISNFLIWQVSYSEFIFNEKLWPDFDEQELKSCIKIYQSRQRRFGGL</sequence>
<dbReference type="PROSITE" id="PS01066">
    <property type="entry name" value="UPP_SYNTHASE"/>
    <property type="match status" value="1"/>
</dbReference>
<dbReference type="Pfam" id="PF01255">
    <property type="entry name" value="Prenyltransf"/>
    <property type="match status" value="1"/>
</dbReference>
<dbReference type="CDD" id="cd00475">
    <property type="entry name" value="Cis_IPPS"/>
    <property type="match status" value="1"/>
</dbReference>
<dbReference type="NCBIfam" id="NF011405">
    <property type="entry name" value="PRK14830.1"/>
    <property type="match status" value="1"/>
</dbReference>
<dbReference type="GO" id="GO:0000287">
    <property type="term" value="F:magnesium ion binding"/>
    <property type="evidence" value="ECO:0007669"/>
    <property type="project" value="UniProtKB-UniRule"/>
</dbReference>
<reference evidence="3 4" key="1">
    <citation type="submission" date="2016-01" db="EMBL/GenBank/DDBJ databases">
        <authorList>
            <person name="Mitreva M."/>
            <person name="Pepin K.H."/>
            <person name="Mihindukulasuriya K.A."/>
            <person name="Fulton R."/>
            <person name="Fronick C."/>
            <person name="O'Laughlin M."/>
            <person name="Miner T."/>
            <person name="Herter B."/>
            <person name="Rosa B.A."/>
            <person name="Cordes M."/>
            <person name="Tomlinson C."/>
            <person name="Wollam A."/>
            <person name="Palsikar V.B."/>
            <person name="Mardis E.R."/>
            <person name="Wilson R.K."/>
        </authorList>
    </citation>
    <scope>NUCLEOTIDE SEQUENCE [LARGE SCALE GENOMIC DNA]</scope>
    <source>
        <strain evidence="3 4">MJR7738</strain>
    </source>
</reference>
<feature type="binding site" evidence="2">
    <location>
        <begin position="236"/>
        <end position="238"/>
    </location>
    <ligand>
        <name>substrate</name>
    </ligand>
</feature>
<dbReference type="GO" id="GO:0004659">
    <property type="term" value="F:prenyltransferase activity"/>
    <property type="evidence" value="ECO:0007669"/>
    <property type="project" value="UniProtKB-UniRule"/>
</dbReference>
<name>A0ABD4EHI6_STALU</name>
<dbReference type="HAMAP" id="MF_01139">
    <property type="entry name" value="ISPT"/>
    <property type="match status" value="1"/>
</dbReference>
<feature type="binding site" evidence="2">
    <location>
        <position position="230"/>
    </location>
    <ligand>
        <name>substrate</name>
    </ligand>
</feature>
<keyword evidence="1 2" id="KW-0808">Transferase</keyword>
<feature type="binding site" evidence="2">
    <location>
        <position position="79"/>
    </location>
    <ligand>
        <name>substrate</name>
    </ligand>
</feature>
<comment type="caution">
    <text evidence="3">The sequence shown here is derived from an EMBL/GenBank/DDBJ whole genome shotgun (WGS) entry which is preliminary data.</text>
</comment>
<feature type="binding site" evidence="2">
    <location>
        <begin position="63"/>
        <end position="66"/>
    </location>
    <ligand>
        <name>substrate</name>
    </ligand>
</feature>
<dbReference type="EMBL" id="LRQI01000024">
    <property type="protein sequence ID" value="KXA39734.1"/>
    <property type="molecule type" value="Genomic_DNA"/>
</dbReference>
<evidence type="ECO:0000313" key="4">
    <source>
        <dbReference type="Proteomes" id="UP000070063"/>
    </source>
</evidence>
<dbReference type="FunFam" id="3.40.1180.10:FF:000001">
    <property type="entry name" value="(2E,6E)-farnesyl-diphosphate-specific ditrans,polycis-undecaprenyl-diphosphate synthase"/>
    <property type="match status" value="1"/>
</dbReference>
<dbReference type="PANTHER" id="PTHR10291:SF0">
    <property type="entry name" value="DEHYDRODOLICHYL DIPHOSPHATE SYNTHASE 2"/>
    <property type="match status" value="1"/>
</dbReference>
<dbReference type="EC" id="2.5.1.-" evidence="2"/>
<dbReference type="InterPro" id="IPR036424">
    <property type="entry name" value="UPP_synth-like_sf"/>
</dbReference>
<proteinExistence type="inferred from homology"/>
<protein>
    <recommendedName>
        <fullName evidence="2">Isoprenyl transferase</fullName>
        <ecNumber evidence="2">2.5.1.-</ecNumber>
    </recommendedName>
</protein>
<feature type="binding site" evidence="2">
    <location>
        <position position="111"/>
    </location>
    <ligand>
        <name>substrate</name>
    </ligand>
</feature>
<feature type="binding site" evidence="2">
    <location>
        <position position="113"/>
    </location>
    <ligand>
        <name>substrate</name>
    </ligand>
</feature>
<feature type="binding site" evidence="2">
    <location>
        <position position="67"/>
    </location>
    <ligand>
        <name>substrate</name>
    </ligand>
</feature>
<feature type="binding site" evidence="2">
    <location>
        <position position="249"/>
    </location>
    <ligand>
        <name>Mg(2+)</name>
        <dbReference type="ChEBI" id="CHEBI:18420"/>
    </ligand>
</feature>
<feature type="binding site" evidence="2">
    <location>
        <begin position="107"/>
        <end position="109"/>
    </location>
    <ligand>
        <name>substrate</name>
    </ligand>
</feature>
<dbReference type="SUPFAM" id="SSF64005">
    <property type="entry name" value="Undecaprenyl diphosphate synthase"/>
    <property type="match status" value="1"/>
</dbReference>
<accession>A0ABD4EHI6</accession>
<dbReference type="Gene3D" id="3.40.1180.10">
    <property type="entry name" value="Decaprenyl diphosphate synthase-like"/>
    <property type="match status" value="1"/>
</dbReference>
<dbReference type="PANTHER" id="PTHR10291">
    <property type="entry name" value="DEHYDRODOLICHYL DIPHOSPHATE SYNTHASE FAMILY MEMBER"/>
    <property type="match status" value="1"/>
</dbReference>
<comment type="function">
    <text evidence="2">Catalyzes the condensation of isopentenyl diphosphate (IPP) with allylic pyrophosphates generating different type of terpenoids.</text>
</comment>
<organism evidence="3 4">
    <name type="scientific">Staphylococcus lugdunensis</name>
    <dbReference type="NCBI Taxonomy" id="28035"/>
    <lineage>
        <taxon>Bacteria</taxon>
        <taxon>Bacillati</taxon>
        <taxon>Bacillota</taxon>
        <taxon>Bacilli</taxon>
        <taxon>Bacillales</taxon>
        <taxon>Staphylococcaceae</taxon>
        <taxon>Staphylococcus</taxon>
    </lineage>
</organism>
<dbReference type="InterPro" id="IPR001441">
    <property type="entry name" value="UPP_synth-like"/>
</dbReference>
<comment type="cofactor">
    <cofactor evidence="2">
        <name>Mg(2+)</name>
        <dbReference type="ChEBI" id="CHEBI:18420"/>
    </cofactor>
    <text evidence="2">Binds 2 magnesium ions per subunit.</text>
</comment>
<feature type="binding site" evidence="2">
    <location>
        <position position="62"/>
    </location>
    <ligand>
        <name>Mg(2+)</name>
        <dbReference type="ChEBI" id="CHEBI:18420"/>
    </ligand>
</feature>
<keyword evidence="2" id="KW-0479">Metal-binding</keyword>
<keyword evidence="2" id="KW-0460">Magnesium</keyword>
<dbReference type="Proteomes" id="UP000070063">
    <property type="component" value="Unassembled WGS sequence"/>
</dbReference>